<sequence>MIETWIDKREREKLKEKLANKFKGDCIPAVRKKTKGRAKGGIILAINKKLRYVEWKECSKQMAEIKQTYNEKTWIIMVVQPRYGRDNQIEGEEKYLLIGGGGDFNARTGEEIGLIRVGEEEGKFLRRTKNKKKVKK</sequence>
<accession>A0AA40GGR7</accession>
<keyword evidence="2" id="KW-1185">Reference proteome</keyword>
<proteinExistence type="predicted"/>
<dbReference type="Proteomes" id="UP001177670">
    <property type="component" value="Unassembled WGS sequence"/>
</dbReference>
<evidence type="ECO:0000313" key="2">
    <source>
        <dbReference type="Proteomes" id="UP001177670"/>
    </source>
</evidence>
<gene>
    <name evidence="1" type="ORF">K0M31_001932</name>
</gene>
<organism evidence="1 2">
    <name type="scientific">Melipona bicolor</name>
    <dbReference type="NCBI Taxonomy" id="60889"/>
    <lineage>
        <taxon>Eukaryota</taxon>
        <taxon>Metazoa</taxon>
        <taxon>Ecdysozoa</taxon>
        <taxon>Arthropoda</taxon>
        <taxon>Hexapoda</taxon>
        <taxon>Insecta</taxon>
        <taxon>Pterygota</taxon>
        <taxon>Neoptera</taxon>
        <taxon>Endopterygota</taxon>
        <taxon>Hymenoptera</taxon>
        <taxon>Apocrita</taxon>
        <taxon>Aculeata</taxon>
        <taxon>Apoidea</taxon>
        <taxon>Anthophila</taxon>
        <taxon>Apidae</taxon>
        <taxon>Melipona</taxon>
    </lineage>
</organism>
<dbReference type="AlphaFoldDB" id="A0AA40GGR7"/>
<evidence type="ECO:0000313" key="1">
    <source>
        <dbReference type="EMBL" id="KAK1137422.1"/>
    </source>
</evidence>
<comment type="caution">
    <text evidence="1">The sequence shown here is derived from an EMBL/GenBank/DDBJ whole genome shotgun (WGS) entry which is preliminary data.</text>
</comment>
<protein>
    <submittedName>
        <fullName evidence="1">Uncharacterized protein</fullName>
    </submittedName>
</protein>
<reference evidence="1" key="1">
    <citation type="submission" date="2021-10" db="EMBL/GenBank/DDBJ databases">
        <title>Melipona bicolor Genome sequencing and assembly.</title>
        <authorList>
            <person name="Araujo N.S."/>
            <person name="Arias M.C."/>
        </authorList>
    </citation>
    <scope>NUCLEOTIDE SEQUENCE</scope>
    <source>
        <strain evidence="1">USP_2M_L1-L4_2017</strain>
        <tissue evidence="1">Whole body</tissue>
    </source>
</reference>
<name>A0AA40GGR7_9HYME</name>
<dbReference type="EMBL" id="JAHYIQ010000001">
    <property type="protein sequence ID" value="KAK1137422.1"/>
    <property type="molecule type" value="Genomic_DNA"/>
</dbReference>